<dbReference type="EC" id="6.3.4.15" evidence="6"/>
<dbReference type="NCBIfam" id="TIGR00121">
    <property type="entry name" value="birA_ligase"/>
    <property type="match status" value="1"/>
</dbReference>
<dbReference type="HAMAP" id="MF_00978">
    <property type="entry name" value="Bifunct_BirA"/>
    <property type="match status" value="1"/>
</dbReference>
<feature type="binding site" evidence="6">
    <location>
        <position position="186"/>
    </location>
    <ligand>
        <name>biotin</name>
        <dbReference type="ChEBI" id="CHEBI:57586"/>
    </ligand>
</feature>
<feature type="domain" description="BPL/LPL catalytic" evidence="7">
    <location>
        <begin position="77"/>
        <end position="258"/>
    </location>
</feature>
<dbReference type="SUPFAM" id="SSF46785">
    <property type="entry name" value="Winged helix' DNA-binding domain"/>
    <property type="match status" value="1"/>
</dbReference>
<evidence type="ECO:0000256" key="3">
    <source>
        <dbReference type="ARBA" id="ARBA00022840"/>
    </source>
</evidence>
<feature type="DNA-binding region" description="H-T-H motif" evidence="6">
    <location>
        <begin position="18"/>
        <end position="37"/>
    </location>
</feature>
<keyword evidence="2 6" id="KW-0547">Nucleotide-binding</keyword>
<dbReference type="NCBIfam" id="NF008848">
    <property type="entry name" value="PRK11886.1-3"/>
    <property type="match status" value="1"/>
</dbReference>
<keyword evidence="6" id="KW-0238">DNA-binding</keyword>
<feature type="binding site" evidence="6">
    <location>
        <begin position="119"/>
        <end position="121"/>
    </location>
    <ligand>
        <name>biotin</name>
        <dbReference type="ChEBI" id="CHEBI:57586"/>
    </ligand>
</feature>
<evidence type="ECO:0000256" key="1">
    <source>
        <dbReference type="ARBA" id="ARBA00022598"/>
    </source>
</evidence>
<dbReference type="SUPFAM" id="SSF55681">
    <property type="entry name" value="Class II aaRS and biotin synthetases"/>
    <property type="match status" value="1"/>
</dbReference>
<evidence type="ECO:0000256" key="5">
    <source>
        <dbReference type="ARBA" id="ARBA00047846"/>
    </source>
</evidence>
<dbReference type="Gene3D" id="1.10.10.10">
    <property type="entry name" value="Winged helix-like DNA-binding domain superfamily/Winged helix DNA-binding domain"/>
    <property type="match status" value="1"/>
</dbReference>
<keyword evidence="9" id="KW-1185">Reference proteome</keyword>
<sequence length="326" mass="35276">MALESLLSILADGEFHSGESLGQQLGVSRAAVWKQLKKLDSLGIDCHSVKGRGYRVPGGINLLQIEQLRQGLTPAAQQGLSEIELALSIPSTNRLAMQQAQQQNCHGRLYLAEQQTAGRGRRGRDWASPFGRNLYFSLSWSFSGGAAALEGLSLVVGLALQQGMQALGVDGVELKWPNDLLFRGRKLAGVLLEMSGDASGLCQVVIGVGVNVAMPQTAAQEIDQPWTDLVTIAQRPLDRNAVLAGLLNALIPAMQQFEQQGFAPFREQWQQHNAHRDQLVRLSTESFTVQGRCVGVNESGALLLQSDEGEQAFHGGELSLRSLDDT</sequence>
<dbReference type="PROSITE" id="PS51733">
    <property type="entry name" value="BPL_LPL_CATALYTIC"/>
    <property type="match status" value="1"/>
</dbReference>
<name>A0A369WBS8_9GAMM</name>
<evidence type="ECO:0000259" key="7">
    <source>
        <dbReference type="PROSITE" id="PS51733"/>
    </source>
</evidence>
<comment type="similarity">
    <text evidence="6">Belongs to the biotin--protein ligase family.</text>
</comment>
<dbReference type="InterPro" id="IPR004408">
    <property type="entry name" value="Biotin_CoA_COase_ligase"/>
</dbReference>
<dbReference type="InterPro" id="IPR036388">
    <property type="entry name" value="WH-like_DNA-bd_sf"/>
</dbReference>
<dbReference type="GO" id="GO:0006355">
    <property type="term" value="P:regulation of DNA-templated transcription"/>
    <property type="evidence" value="ECO:0007669"/>
    <property type="project" value="UniProtKB-UniRule"/>
</dbReference>
<feature type="binding site" evidence="6">
    <location>
        <position position="115"/>
    </location>
    <ligand>
        <name>biotin</name>
        <dbReference type="ChEBI" id="CHEBI:57586"/>
    </ligand>
</feature>
<dbReference type="SUPFAM" id="SSF50037">
    <property type="entry name" value="C-terminal domain of transcriptional repressors"/>
    <property type="match status" value="1"/>
</dbReference>
<dbReference type="InterPro" id="IPR030855">
    <property type="entry name" value="Bifunct_BirA"/>
</dbReference>
<keyword evidence="6" id="KW-0804">Transcription</keyword>
<keyword evidence="6" id="KW-0678">Repressor</keyword>
<dbReference type="GO" id="GO:0005737">
    <property type="term" value="C:cytoplasm"/>
    <property type="evidence" value="ECO:0007669"/>
    <property type="project" value="TreeGrafter"/>
</dbReference>
<feature type="binding site" evidence="6">
    <location>
        <begin position="91"/>
        <end position="93"/>
    </location>
    <ligand>
        <name>biotin</name>
        <dbReference type="ChEBI" id="CHEBI:57586"/>
    </ligand>
</feature>
<dbReference type="GO" id="GO:0004077">
    <property type="term" value="F:biotin--[biotin carboxyl-carrier protein] ligase activity"/>
    <property type="evidence" value="ECO:0007669"/>
    <property type="project" value="UniProtKB-UniRule"/>
</dbReference>
<dbReference type="InterPro" id="IPR045864">
    <property type="entry name" value="aa-tRNA-synth_II/BPL/LPL"/>
</dbReference>
<keyword evidence="4 6" id="KW-0092">Biotin</keyword>
<dbReference type="GO" id="GO:0003677">
    <property type="term" value="F:DNA binding"/>
    <property type="evidence" value="ECO:0007669"/>
    <property type="project" value="UniProtKB-UniRule"/>
</dbReference>
<dbReference type="Gene3D" id="2.30.30.100">
    <property type="match status" value="1"/>
</dbReference>
<dbReference type="Pfam" id="PF03099">
    <property type="entry name" value="BPL_LplA_LipB"/>
    <property type="match status" value="1"/>
</dbReference>
<dbReference type="InterPro" id="IPR013196">
    <property type="entry name" value="HTH_11"/>
</dbReference>
<dbReference type="CDD" id="cd16442">
    <property type="entry name" value="BPL"/>
    <property type="match status" value="1"/>
</dbReference>
<dbReference type="RefSeq" id="WP_114697286.1">
    <property type="nucleotide sequence ID" value="NZ_QQOH01000006.1"/>
</dbReference>
<dbReference type="PANTHER" id="PTHR12835:SF5">
    <property type="entry name" value="BIOTIN--PROTEIN LIGASE"/>
    <property type="match status" value="1"/>
</dbReference>
<dbReference type="OrthoDB" id="9807064at2"/>
<comment type="catalytic activity">
    <reaction evidence="5 6">
        <text>biotin + L-lysyl-[protein] + ATP = N(6)-biotinyl-L-lysyl-[protein] + AMP + diphosphate + H(+)</text>
        <dbReference type="Rhea" id="RHEA:11756"/>
        <dbReference type="Rhea" id="RHEA-COMP:9752"/>
        <dbReference type="Rhea" id="RHEA-COMP:10505"/>
        <dbReference type="ChEBI" id="CHEBI:15378"/>
        <dbReference type="ChEBI" id="CHEBI:29969"/>
        <dbReference type="ChEBI" id="CHEBI:30616"/>
        <dbReference type="ChEBI" id="CHEBI:33019"/>
        <dbReference type="ChEBI" id="CHEBI:57586"/>
        <dbReference type="ChEBI" id="CHEBI:83144"/>
        <dbReference type="ChEBI" id="CHEBI:456215"/>
        <dbReference type="EC" id="6.3.4.15"/>
    </reaction>
</comment>
<dbReference type="Proteomes" id="UP000253769">
    <property type="component" value="Unassembled WGS sequence"/>
</dbReference>
<dbReference type="PANTHER" id="PTHR12835">
    <property type="entry name" value="BIOTIN PROTEIN LIGASE"/>
    <property type="match status" value="1"/>
</dbReference>
<dbReference type="Pfam" id="PF02237">
    <property type="entry name" value="BPL_C"/>
    <property type="match status" value="1"/>
</dbReference>
<evidence type="ECO:0000313" key="9">
    <source>
        <dbReference type="Proteomes" id="UP000253769"/>
    </source>
</evidence>
<evidence type="ECO:0000256" key="4">
    <source>
        <dbReference type="ARBA" id="ARBA00023267"/>
    </source>
</evidence>
<dbReference type="InterPro" id="IPR036390">
    <property type="entry name" value="WH_DNA-bd_sf"/>
</dbReference>
<dbReference type="EMBL" id="QQOH01000006">
    <property type="protein sequence ID" value="RDE18164.1"/>
    <property type="molecule type" value="Genomic_DNA"/>
</dbReference>
<protein>
    <recommendedName>
        <fullName evidence="6">Bifunctional ligase/repressor BirA</fullName>
    </recommendedName>
    <alternativeName>
        <fullName evidence="6">Biotin operon repressor</fullName>
    </alternativeName>
    <alternativeName>
        <fullName evidence="6">Biotin--[acetyl-CoA-carboxylase] ligase</fullName>
        <ecNumber evidence="6">6.3.4.15</ecNumber>
    </alternativeName>
    <alternativeName>
        <fullName evidence="6">Biotin--protein ligase</fullName>
    </alternativeName>
    <alternativeName>
        <fullName evidence="6">Biotin-[acetyl-CoA carboxylase] synthetase</fullName>
    </alternativeName>
</protein>
<proteinExistence type="inferred from homology"/>
<dbReference type="InterPro" id="IPR003142">
    <property type="entry name" value="BPL_C"/>
</dbReference>
<keyword evidence="3 6" id="KW-0067">ATP-binding</keyword>
<evidence type="ECO:0000256" key="6">
    <source>
        <dbReference type="HAMAP-Rule" id="MF_00978"/>
    </source>
</evidence>
<dbReference type="InterPro" id="IPR008988">
    <property type="entry name" value="Transcriptional_repressor_C"/>
</dbReference>
<keyword evidence="1 6" id="KW-0436">Ligase</keyword>
<dbReference type="InterPro" id="IPR004143">
    <property type="entry name" value="BPL_LPL_catalytic"/>
</dbReference>
<comment type="function">
    <text evidence="6">Acts both as a biotin--[acetyl-CoA-carboxylase] ligase and a biotin-operon repressor. In the presence of ATP, BirA activates biotin to form the BirA-biotinyl-5'-adenylate (BirA-bio-5'-AMP or holoBirA) complex. HoloBirA can either transfer the biotinyl moiety to the biotin carboxyl carrier protein (BCCP) subunit of acetyl-CoA carboxylase, or bind to the biotin operator site and inhibit transcription of the operon.</text>
</comment>
<gene>
    <name evidence="6" type="primary">birA</name>
    <name evidence="8" type="ORF">DV711_18890</name>
</gene>
<dbReference type="Pfam" id="PF08279">
    <property type="entry name" value="HTH_11"/>
    <property type="match status" value="1"/>
</dbReference>
<dbReference type="GO" id="GO:0005524">
    <property type="term" value="F:ATP binding"/>
    <property type="evidence" value="ECO:0007669"/>
    <property type="project" value="UniProtKB-UniRule"/>
</dbReference>
<dbReference type="Gene3D" id="3.30.930.10">
    <property type="entry name" value="Bira Bifunctional Protein, Domain 2"/>
    <property type="match status" value="1"/>
</dbReference>
<comment type="caution">
    <text evidence="8">The sequence shown here is derived from an EMBL/GenBank/DDBJ whole genome shotgun (WGS) entry which is preliminary data.</text>
</comment>
<evidence type="ECO:0000256" key="2">
    <source>
        <dbReference type="ARBA" id="ARBA00022741"/>
    </source>
</evidence>
<accession>A0A369WBS8</accession>
<organism evidence="8 9">
    <name type="scientific">Motiliproteus coralliicola</name>
    <dbReference type="NCBI Taxonomy" id="2283196"/>
    <lineage>
        <taxon>Bacteria</taxon>
        <taxon>Pseudomonadati</taxon>
        <taxon>Pseudomonadota</taxon>
        <taxon>Gammaproteobacteria</taxon>
        <taxon>Oceanospirillales</taxon>
        <taxon>Oceanospirillaceae</taxon>
        <taxon>Motiliproteus</taxon>
    </lineage>
</organism>
<dbReference type="AlphaFoldDB" id="A0A369WBS8"/>
<reference evidence="8 9" key="1">
    <citation type="submission" date="2018-07" db="EMBL/GenBank/DDBJ databases">
        <title>Motiliproteus coralliicola sp. nov., a bacterium isolated from Coral.</title>
        <authorList>
            <person name="Wang G."/>
        </authorList>
    </citation>
    <scope>NUCLEOTIDE SEQUENCE [LARGE SCALE GENOMIC DNA]</scope>
    <source>
        <strain evidence="8 9">C34</strain>
    </source>
</reference>
<dbReference type="NCBIfam" id="NF008847">
    <property type="entry name" value="PRK11886.1-2"/>
    <property type="match status" value="1"/>
</dbReference>
<keyword evidence="6" id="KW-0805">Transcription regulation</keyword>
<evidence type="ECO:0000313" key="8">
    <source>
        <dbReference type="EMBL" id="RDE18164.1"/>
    </source>
</evidence>